<dbReference type="InterPro" id="IPR050034">
    <property type="entry name" value="Opp4A"/>
</dbReference>
<dbReference type="NCBIfam" id="NF045467">
    <property type="entry name" value="Opp4A"/>
    <property type="match status" value="1"/>
</dbReference>
<organism evidence="7 8">
    <name type="scientific">Pontibacillus litoralis JSM 072002</name>
    <dbReference type="NCBI Taxonomy" id="1385512"/>
    <lineage>
        <taxon>Bacteria</taxon>
        <taxon>Bacillati</taxon>
        <taxon>Bacillota</taxon>
        <taxon>Bacilli</taxon>
        <taxon>Bacillales</taxon>
        <taxon>Bacillaceae</taxon>
        <taxon>Pontibacillus</taxon>
    </lineage>
</organism>
<evidence type="ECO:0000313" key="7">
    <source>
        <dbReference type="EMBL" id="KGX87339.1"/>
    </source>
</evidence>
<dbReference type="STRING" id="1385512.N784_15635"/>
<reference evidence="7 8" key="1">
    <citation type="submission" date="2013-08" db="EMBL/GenBank/DDBJ databases">
        <authorList>
            <person name="Huang J."/>
            <person name="Wang G."/>
        </authorList>
    </citation>
    <scope>NUCLEOTIDE SEQUENCE [LARGE SCALE GENOMIC DNA]</scope>
    <source>
        <strain evidence="7 8">JSM 072002</strain>
    </source>
</reference>
<evidence type="ECO:0000256" key="2">
    <source>
        <dbReference type="ARBA" id="ARBA00022448"/>
    </source>
</evidence>
<keyword evidence="2" id="KW-0813">Transport</keyword>
<name>A0A0A5G5K1_9BACI</name>
<evidence type="ECO:0000313" key="8">
    <source>
        <dbReference type="Proteomes" id="UP000030401"/>
    </source>
</evidence>
<evidence type="ECO:0000256" key="3">
    <source>
        <dbReference type="ARBA" id="ARBA00022729"/>
    </source>
</evidence>
<feature type="region of interest" description="Disordered" evidence="4">
    <location>
        <begin position="26"/>
        <end position="56"/>
    </location>
</feature>
<protein>
    <submittedName>
        <fullName evidence="7">Peptide ABC transporter substrate-binding protein</fullName>
    </submittedName>
</protein>
<dbReference type="PANTHER" id="PTHR30290">
    <property type="entry name" value="PERIPLASMIC BINDING COMPONENT OF ABC TRANSPORTER"/>
    <property type="match status" value="1"/>
</dbReference>
<dbReference type="GO" id="GO:1904680">
    <property type="term" value="F:peptide transmembrane transporter activity"/>
    <property type="evidence" value="ECO:0007669"/>
    <property type="project" value="TreeGrafter"/>
</dbReference>
<dbReference type="GO" id="GO:0043190">
    <property type="term" value="C:ATP-binding cassette (ABC) transporter complex"/>
    <property type="evidence" value="ECO:0007669"/>
    <property type="project" value="InterPro"/>
</dbReference>
<dbReference type="eggNOG" id="COG0747">
    <property type="taxonomic scope" value="Bacteria"/>
</dbReference>
<dbReference type="Gene3D" id="3.90.76.10">
    <property type="entry name" value="Dipeptide-binding Protein, Domain 1"/>
    <property type="match status" value="1"/>
</dbReference>
<feature type="compositionally biased region" description="Acidic residues" evidence="4">
    <location>
        <begin position="36"/>
        <end position="48"/>
    </location>
</feature>
<dbReference type="Gene3D" id="3.10.105.10">
    <property type="entry name" value="Dipeptide-binding Protein, Domain 3"/>
    <property type="match status" value="1"/>
</dbReference>
<sequence>MKGNKWYWLLSTVLLLSLFLAACSGGDDEQTKGEGEETSEEGTDENTGEDNPTQGGTITYAIDSEPEGILNIHYYGTATDADVLGFMVESLIDYDENLEPQPNLASWETEDNKTYTFTFEEGVKWHDGDELTVNDWVFALETIAHPDYEGPRYANVQTIEGAEAFNKGEAESISGLEVVDDYTINVTFDEARVNNLVNVWSYPMHEEYWKDVPVKDMLEHEKTRMKPMGTGPFKIGNVVPGESYEYIANEDYWKGAPNLDKVIVKVIDNKAVTGALQNGEVDMVPVHPTMGKDVEAMENVDLVTYPGLSYYYVGFKFGKFDNEKKEIVEKNEKYADLKLRQAMYHAINREEWVEAFFGGYGTPVNAPVPSSHWIAADNDDLKNHYEYDPEKAKALLDEAGYEDTDGDGFREDPKGEKFVVNFAHYSSTNPTFEARAKALTQYWNEIGLQTELQMMESSLYYDSIEKDKKGIEVFFGGWSTGADPDPSALWKSDQLWNLPRWENEKSDQLLEDALNVEVVGTDKEKRKAIYTEWQQLTNEELPMLYIAELEEIMGINQRVGGVEYDVSGANNANEWYIKE</sequence>
<dbReference type="Gene3D" id="3.40.190.10">
    <property type="entry name" value="Periplasmic binding protein-like II"/>
    <property type="match status" value="1"/>
</dbReference>
<keyword evidence="3 5" id="KW-0732">Signal</keyword>
<evidence type="ECO:0000256" key="5">
    <source>
        <dbReference type="SAM" id="SignalP"/>
    </source>
</evidence>
<dbReference type="PANTHER" id="PTHR30290:SF9">
    <property type="entry name" value="OLIGOPEPTIDE-BINDING PROTEIN APPA"/>
    <property type="match status" value="1"/>
</dbReference>
<dbReference type="OrthoDB" id="9796817at2"/>
<proteinExistence type="inferred from homology"/>
<dbReference type="PIRSF" id="PIRSF002741">
    <property type="entry name" value="MppA"/>
    <property type="match status" value="1"/>
</dbReference>
<dbReference type="GO" id="GO:0042597">
    <property type="term" value="C:periplasmic space"/>
    <property type="evidence" value="ECO:0007669"/>
    <property type="project" value="UniProtKB-ARBA"/>
</dbReference>
<dbReference type="InterPro" id="IPR000914">
    <property type="entry name" value="SBP_5_dom"/>
</dbReference>
<feature type="domain" description="Solute-binding protein family 5" evidence="6">
    <location>
        <begin position="99"/>
        <end position="490"/>
    </location>
</feature>
<evidence type="ECO:0000256" key="1">
    <source>
        <dbReference type="ARBA" id="ARBA00005695"/>
    </source>
</evidence>
<dbReference type="EMBL" id="AVPG01000007">
    <property type="protein sequence ID" value="KGX87339.1"/>
    <property type="molecule type" value="Genomic_DNA"/>
</dbReference>
<dbReference type="AlphaFoldDB" id="A0A0A5G5K1"/>
<dbReference type="GO" id="GO:0015833">
    <property type="term" value="P:peptide transport"/>
    <property type="evidence" value="ECO:0007669"/>
    <property type="project" value="TreeGrafter"/>
</dbReference>
<feature type="signal peptide" evidence="5">
    <location>
        <begin position="1"/>
        <end position="22"/>
    </location>
</feature>
<feature type="chain" id="PRO_5039272935" evidence="5">
    <location>
        <begin position="23"/>
        <end position="579"/>
    </location>
</feature>
<gene>
    <name evidence="7" type="ORF">N784_15635</name>
</gene>
<evidence type="ECO:0000256" key="4">
    <source>
        <dbReference type="SAM" id="MobiDB-lite"/>
    </source>
</evidence>
<accession>A0A0A5G5K1</accession>
<dbReference type="Pfam" id="PF00496">
    <property type="entry name" value="SBP_bac_5"/>
    <property type="match status" value="1"/>
</dbReference>
<keyword evidence="8" id="KW-1185">Reference proteome</keyword>
<dbReference type="Proteomes" id="UP000030401">
    <property type="component" value="Unassembled WGS sequence"/>
</dbReference>
<dbReference type="RefSeq" id="WP_036833491.1">
    <property type="nucleotide sequence ID" value="NZ_AVPG01000007.1"/>
</dbReference>
<comment type="similarity">
    <text evidence="1">Belongs to the bacterial solute-binding protein 5 family.</text>
</comment>
<dbReference type="PROSITE" id="PS51257">
    <property type="entry name" value="PROKAR_LIPOPROTEIN"/>
    <property type="match status" value="1"/>
</dbReference>
<evidence type="ECO:0000259" key="6">
    <source>
        <dbReference type="Pfam" id="PF00496"/>
    </source>
</evidence>
<dbReference type="InterPro" id="IPR030678">
    <property type="entry name" value="Peptide/Ni-bd"/>
</dbReference>
<dbReference type="InterPro" id="IPR039424">
    <property type="entry name" value="SBP_5"/>
</dbReference>
<dbReference type="SUPFAM" id="SSF53850">
    <property type="entry name" value="Periplasmic binding protein-like II"/>
    <property type="match status" value="1"/>
</dbReference>
<comment type="caution">
    <text evidence="7">The sequence shown here is derived from an EMBL/GenBank/DDBJ whole genome shotgun (WGS) entry which is preliminary data.</text>
</comment>